<protein>
    <recommendedName>
        <fullName evidence="1">JmjC domain-containing protein</fullName>
    </recommendedName>
</protein>
<evidence type="ECO:0000313" key="3">
    <source>
        <dbReference type="Proteomes" id="UP000078561"/>
    </source>
</evidence>
<evidence type="ECO:0000313" key="2">
    <source>
        <dbReference type="EMBL" id="SAM03146.1"/>
    </source>
</evidence>
<dbReference type="PANTHER" id="PTHR12480">
    <property type="entry name" value="ARGININE DEMETHYLASE AND LYSYL-HYDROXYLASE JMJD"/>
    <property type="match status" value="1"/>
</dbReference>
<dbReference type="SUPFAM" id="SSF51197">
    <property type="entry name" value="Clavaminate synthase-like"/>
    <property type="match status" value="1"/>
</dbReference>
<dbReference type="Proteomes" id="UP000078561">
    <property type="component" value="Unassembled WGS sequence"/>
</dbReference>
<sequence length="363" mass="42807">MVDTIPYYSDPPNYDDFLKHHLIPNIPAVMGPQLIDHWEARQTWIEPVSQSTPDDAHPQPQSQPAYEYLRQYFGNAQVQVADCDQRDFTDQKRSTLTFDAFVDLWQQSQHRYYLKDWHFVQAFPDKIMYQVPDLFADDWMNEYWQKETEDDYRFTYMGGDGTFTPFHADVYRSYSWSSNICGVKKWTLFPPGQEDLYKDKLGNMVYDIRDVDPKVFPKFALAKRIVIYQKDGETLFVPSGWFHQVENFGGTISINHNWLNACNIEQCYESMANDLRDVERSIDDLRGGMEPMEFVTTCQQLLLAHSGWNWKTLDRLLTCISSRLESGMEPSLPQPPIDWQLDKICLVRQRLCLEPFYDQYDLL</sequence>
<gene>
    <name evidence="2" type="primary">ABSGL_08964.1 scaffold 10666</name>
</gene>
<evidence type="ECO:0000259" key="1">
    <source>
        <dbReference type="PROSITE" id="PS51184"/>
    </source>
</evidence>
<dbReference type="PANTHER" id="PTHR12480:SF6">
    <property type="entry name" value="2-OXOGLUTARATE AND IRON-DEPENDENT OXYGENASE JMJD4"/>
    <property type="match status" value="1"/>
</dbReference>
<dbReference type="FunCoup" id="A0A168PXF2">
    <property type="interactions" value="317"/>
</dbReference>
<accession>A0A168PXF2</accession>
<dbReference type="GO" id="GO:0016706">
    <property type="term" value="F:2-oxoglutarate-dependent dioxygenase activity"/>
    <property type="evidence" value="ECO:0007669"/>
    <property type="project" value="TreeGrafter"/>
</dbReference>
<name>A0A168PXF2_ABSGL</name>
<organism evidence="2">
    <name type="scientific">Absidia glauca</name>
    <name type="common">Pin mould</name>
    <dbReference type="NCBI Taxonomy" id="4829"/>
    <lineage>
        <taxon>Eukaryota</taxon>
        <taxon>Fungi</taxon>
        <taxon>Fungi incertae sedis</taxon>
        <taxon>Mucoromycota</taxon>
        <taxon>Mucoromycotina</taxon>
        <taxon>Mucoromycetes</taxon>
        <taxon>Mucorales</taxon>
        <taxon>Cunninghamellaceae</taxon>
        <taxon>Absidia</taxon>
    </lineage>
</organism>
<dbReference type="STRING" id="4829.A0A168PXF2"/>
<dbReference type="InterPro" id="IPR041667">
    <property type="entry name" value="Cupin_8"/>
</dbReference>
<dbReference type="Gene3D" id="2.60.120.650">
    <property type="entry name" value="Cupin"/>
    <property type="match status" value="1"/>
</dbReference>
<dbReference type="OrthoDB" id="424465at2759"/>
<keyword evidence="3" id="KW-1185">Reference proteome</keyword>
<dbReference type="OMA" id="HPCMFSR"/>
<proteinExistence type="predicted"/>
<feature type="domain" description="JmjC" evidence="1">
    <location>
        <begin position="120"/>
        <end position="275"/>
    </location>
</feature>
<dbReference type="GO" id="GO:0043565">
    <property type="term" value="F:sequence-specific DNA binding"/>
    <property type="evidence" value="ECO:0007669"/>
    <property type="project" value="TreeGrafter"/>
</dbReference>
<dbReference type="InterPro" id="IPR003347">
    <property type="entry name" value="JmjC_dom"/>
</dbReference>
<dbReference type="AlphaFoldDB" id="A0A168PXF2"/>
<dbReference type="InterPro" id="IPR050910">
    <property type="entry name" value="JMJD6_ArgDemeth/LysHydrox"/>
</dbReference>
<dbReference type="InParanoid" id="A0A168PXF2"/>
<dbReference type="PROSITE" id="PS51184">
    <property type="entry name" value="JMJC"/>
    <property type="match status" value="1"/>
</dbReference>
<reference evidence="2" key="1">
    <citation type="submission" date="2016-04" db="EMBL/GenBank/DDBJ databases">
        <authorList>
            <person name="Evans L.H."/>
            <person name="Alamgir A."/>
            <person name="Owens N."/>
            <person name="Weber N.D."/>
            <person name="Virtaneva K."/>
            <person name="Barbian K."/>
            <person name="Babar A."/>
            <person name="Rosenke K."/>
        </authorList>
    </citation>
    <scope>NUCLEOTIDE SEQUENCE [LARGE SCALE GENOMIC DNA]</scope>
    <source>
        <strain evidence="2">CBS 101.48</strain>
    </source>
</reference>
<dbReference type="Pfam" id="PF13621">
    <property type="entry name" value="Cupin_8"/>
    <property type="match status" value="1"/>
</dbReference>
<dbReference type="GO" id="GO:0005634">
    <property type="term" value="C:nucleus"/>
    <property type="evidence" value="ECO:0007669"/>
    <property type="project" value="TreeGrafter"/>
</dbReference>
<dbReference type="GO" id="GO:0005737">
    <property type="term" value="C:cytoplasm"/>
    <property type="evidence" value="ECO:0007669"/>
    <property type="project" value="TreeGrafter"/>
</dbReference>
<dbReference type="EMBL" id="LT554066">
    <property type="protein sequence ID" value="SAM03146.1"/>
    <property type="molecule type" value="Genomic_DNA"/>
</dbReference>
<dbReference type="GO" id="GO:0045905">
    <property type="term" value="P:positive regulation of translational termination"/>
    <property type="evidence" value="ECO:0007669"/>
    <property type="project" value="TreeGrafter"/>
</dbReference>
<dbReference type="SMART" id="SM00558">
    <property type="entry name" value="JmjC"/>
    <property type="match status" value="1"/>
</dbReference>